<dbReference type="PANTHER" id="PTHR13121">
    <property type="entry name" value="GPI TRANSAMIDASE COMPONENT PIG-U"/>
    <property type="match status" value="1"/>
</dbReference>
<keyword evidence="5 9" id="KW-0812">Transmembrane</keyword>
<dbReference type="Proteomes" id="UP000092321">
    <property type="component" value="Unassembled WGS sequence"/>
</dbReference>
<feature type="transmembrane region" description="Helical" evidence="9">
    <location>
        <begin position="257"/>
        <end position="277"/>
    </location>
</feature>
<keyword evidence="11" id="KW-1185">Reference proteome</keyword>
<dbReference type="GO" id="GO:0042765">
    <property type="term" value="C:GPI-anchor transamidase complex"/>
    <property type="evidence" value="ECO:0007669"/>
    <property type="project" value="InterPro"/>
</dbReference>
<organism evidence="10 11">
    <name type="scientific">Hanseniaspora valbyensis NRRL Y-1626</name>
    <dbReference type="NCBI Taxonomy" id="766949"/>
    <lineage>
        <taxon>Eukaryota</taxon>
        <taxon>Fungi</taxon>
        <taxon>Dikarya</taxon>
        <taxon>Ascomycota</taxon>
        <taxon>Saccharomycotina</taxon>
        <taxon>Saccharomycetes</taxon>
        <taxon>Saccharomycodales</taxon>
        <taxon>Saccharomycodaceae</taxon>
        <taxon>Hanseniaspora</taxon>
    </lineage>
</organism>
<evidence type="ECO:0000256" key="8">
    <source>
        <dbReference type="ARBA" id="ARBA00023136"/>
    </source>
</evidence>
<proteinExistence type="inferred from homology"/>
<name>A0A1B7THI9_9ASCO</name>
<comment type="pathway">
    <text evidence="2">Glycolipid biosynthesis; glycosylphosphatidylinositol-anchor biosynthesis.</text>
</comment>
<evidence type="ECO:0000256" key="1">
    <source>
        <dbReference type="ARBA" id="ARBA00004477"/>
    </source>
</evidence>
<dbReference type="OrthoDB" id="549017at2759"/>
<keyword evidence="8 9" id="KW-0472">Membrane</keyword>
<dbReference type="AlphaFoldDB" id="A0A1B7THI9"/>
<reference evidence="11" key="1">
    <citation type="journal article" date="2016" name="Proc. Natl. Acad. Sci. U.S.A.">
        <title>Comparative genomics of biotechnologically important yeasts.</title>
        <authorList>
            <person name="Riley R."/>
            <person name="Haridas S."/>
            <person name="Wolfe K.H."/>
            <person name="Lopes M.R."/>
            <person name="Hittinger C.T."/>
            <person name="Goeker M."/>
            <person name="Salamov A.A."/>
            <person name="Wisecaver J.H."/>
            <person name="Long T.M."/>
            <person name="Calvey C.H."/>
            <person name="Aerts A.L."/>
            <person name="Barry K.W."/>
            <person name="Choi C."/>
            <person name="Clum A."/>
            <person name="Coughlan A.Y."/>
            <person name="Deshpande S."/>
            <person name="Douglass A.P."/>
            <person name="Hanson S.J."/>
            <person name="Klenk H.-P."/>
            <person name="LaButti K.M."/>
            <person name="Lapidus A."/>
            <person name="Lindquist E.A."/>
            <person name="Lipzen A.M."/>
            <person name="Meier-Kolthoff J.P."/>
            <person name="Ohm R.A."/>
            <person name="Otillar R.P."/>
            <person name="Pangilinan J.L."/>
            <person name="Peng Y."/>
            <person name="Rokas A."/>
            <person name="Rosa C.A."/>
            <person name="Scheuner C."/>
            <person name="Sibirny A.A."/>
            <person name="Slot J.C."/>
            <person name="Stielow J.B."/>
            <person name="Sun H."/>
            <person name="Kurtzman C.P."/>
            <person name="Blackwell M."/>
            <person name="Grigoriev I.V."/>
            <person name="Jeffries T.W."/>
        </authorList>
    </citation>
    <scope>NUCLEOTIDE SEQUENCE [LARGE SCALE GENOMIC DNA]</scope>
    <source>
        <strain evidence="11">NRRL Y-1626</strain>
    </source>
</reference>
<keyword evidence="4" id="KW-0337">GPI-anchor biosynthesis</keyword>
<evidence type="ECO:0000256" key="7">
    <source>
        <dbReference type="ARBA" id="ARBA00022989"/>
    </source>
</evidence>
<dbReference type="GO" id="GO:0016255">
    <property type="term" value="P:attachment of GPI anchor to protein"/>
    <property type="evidence" value="ECO:0007669"/>
    <property type="project" value="InterPro"/>
</dbReference>
<evidence type="ECO:0000256" key="2">
    <source>
        <dbReference type="ARBA" id="ARBA00004687"/>
    </source>
</evidence>
<evidence type="ECO:0000313" key="11">
    <source>
        <dbReference type="Proteomes" id="UP000092321"/>
    </source>
</evidence>
<protein>
    <submittedName>
        <fullName evidence="10">PIG-U-domain-containing protein</fullName>
    </submittedName>
</protein>
<evidence type="ECO:0000256" key="5">
    <source>
        <dbReference type="ARBA" id="ARBA00022692"/>
    </source>
</evidence>
<feature type="transmembrane region" description="Helical" evidence="9">
    <location>
        <begin position="198"/>
        <end position="216"/>
    </location>
</feature>
<dbReference type="PANTHER" id="PTHR13121:SF0">
    <property type="entry name" value="PHOSPHATIDYLINOSITOL GLYCAN ANCHOR BIOSYNTHESIS CLASS U PROTEIN"/>
    <property type="match status" value="1"/>
</dbReference>
<gene>
    <name evidence="10" type="ORF">HANVADRAFT_29700</name>
</gene>
<dbReference type="UniPathway" id="UPA00196"/>
<dbReference type="Pfam" id="PF06728">
    <property type="entry name" value="PIG-U"/>
    <property type="match status" value="1"/>
</dbReference>
<feature type="transmembrane region" description="Helical" evidence="9">
    <location>
        <begin position="353"/>
        <end position="374"/>
    </location>
</feature>
<keyword evidence="6" id="KW-0256">Endoplasmic reticulum</keyword>
<dbReference type="InterPro" id="IPR009600">
    <property type="entry name" value="PIG-U"/>
</dbReference>
<comment type="subcellular location">
    <subcellularLocation>
        <location evidence="1">Endoplasmic reticulum membrane</location>
        <topology evidence="1">Multi-pass membrane protein</topology>
    </subcellularLocation>
</comment>
<evidence type="ECO:0000256" key="6">
    <source>
        <dbReference type="ARBA" id="ARBA00022824"/>
    </source>
</evidence>
<dbReference type="GO" id="GO:0006506">
    <property type="term" value="P:GPI anchor biosynthetic process"/>
    <property type="evidence" value="ECO:0007669"/>
    <property type="project" value="UniProtKB-UniPathway"/>
</dbReference>
<comment type="caution">
    <text evidence="10">The sequence shown here is derived from an EMBL/GenBank/DDBJ whole genome shotgun (WGS) entry which is preliminary data.</text>
</comment>
<keyword evidence="7 9" id="KW-1133">Transmembrane helix</keyword>
<feature type="transmembrane region" description="Helical" evidence="9">
    <location>
        <begin position="87"/>
        <end position="107"/>
    </location>
</feature>
<evidence type="ECO:0000256" key="3">
    <source>
        <dbReference type="ARBA" id="ARBA00010026"/>
    </source>
</evidence>
<dbReference type="EMBL" id="LXPE01000004">
    <property type="protein sequence ID" value="OBA28201.1"/>
    <property type="molecule type" value="Genomic_DNA"/>
</dbReference>
<evidence type="ECO:0000256" key="9">
    <source>
        <dbReference type="SAM" id="Phobius"/>
    </source>
</evidence>
<feature type="transmembrane region" description="Helical" evidence="9">
    <location>
        <begin position="142"/>
        <end position="157"/>
    </location>
</feature>
<feature type="transmembrane region" description="Helical" evidence="9">
    <location>
        <begin position="327"/>
        <end position="347"/>
    </location>
</feature>
<comment type="similarity">
    <text evidence="3">Belongs to the PIGU family.</text>
</comment>
<evidence type="ECO:0000313" key="10">
    <source>
        <dbReference type="EMBL" id="OBA28201.1"/>
    </source>
</evidence>
<evidence type="ECO:0000256" key="4">
    <source>
        <dbReference type="ARBA" id="ARBA00022502"/>
    </source>
</evidence>
<feature type="transmembrane region" description="Helical" evidence="9">
    <location>
        <begin position="169"/>
        <end position="192"/>
    </location>
</feature>
<feature type="transmembrane region" description="Helical" evidence="9">
    <location>
        <begin position="297"/>
        <end position="315"/>
    </location>
</feature>
<accession>A0A1B7THI9</accession>
<sequence>MNAIFGFVSLVIVVSTRYFLIPRIVGFDLNTNLLQYLDVLFNTPFISYKTLKECIFMLNYKGDITQGSNLNQLPLYVKFFSLIPENLHFYVFCLFDLGSIYFIVKIINKKNEKEINQNNNVKIMLYLLNPLTYINLLMKTEFVVIQFCLIAAIYYIQKTKNSIDTIKSAFFIAIATYLDIYNIGLSLILINFTSKNKQLFIVSFVSMQALLMAISYKMQPSFIINNIFSKALFKEQYPNIGLWWYFFIEMFEEYRDFFKFVFNCYCYIFVLPMFIRFKKYPLQAFLILFTWITLFKPYPSIGELGLILLFFVYWFDLKIIENKLIMTLLIIHSLVLLPVFYHLWITIGSGNSNFFYALTLVYVVSLVLILLGMVKSVLYWEYKDTYIAPLNNKEEEQIKLTCV</sequence>